<dbReference type="EMBL" id="CAJJDP010000040">
    <property type="protein sequence ID" value="CAD8161514.1"/>
    <property type="molecule type" value="Genomic_DNA"/>
</dbReference>
<evidence type="ECO:0000256" key="1">
    <source>
        <dbReference type="SAM" id="Phobius"/>
    </source>
</evidence>
<name>A0A8S1UAZ1_PAROT</name>
<keyword evidence="1" id="KW-1133">Transmembrane helix</keyword>
<proteinExistence type="predicted"/>
<dbReference type="Proteomes" id="UP000683925">
    <property type="component" value="Unassembled WGS sequence"/>
</dbReference>
<dbReference type="OMA" id="NIMSRFM"/>
<dbReference type="AlphaFoldDB" id="A0A8S1UAZ1"/>
<reference evidence="2" key="1">
    <citation type="submission" date="2021-01" db="EMBL/GenBank/DDBJ databases">
        <authorList>
            <consortium name="Genoscope - CEA"/>
            <person name="William W."/>
        </authorList>
    </citation>
    <scope>NUCLEOTIDE SEQUENCE</scope>
</reference>
<keyword evidence="3" id="KW-1185">Reference proteome</keyword>
<evidence type="ECO:0000313" key="2">
    <source>
        <dbReference type="EMBL" id="CAD8161514.1"/>
    </source>
</evidence>
<dbReference type="OrthoDB" id="304642at2759"/>
<gene>
    <name evidence="2" type="ORF">POCTA_138.1.T0400067</name>
</gene>
<comment type="caution">
    <text evidence="2">The sequence shown here is derived from an EMBL/GenBank/DDBJ whole genome shotgun (WGS) entry which is preliminary data.</text>
</comment>
<evidence type="ECO:0000313" key="3">
    <source>
        <dbReference type="Proteomes" id="UP000683925"/>
    </source>
</evidence>
<feature type="transmembrane region" description="Helical" evidence="1">
    <location>
        <begin position="88"/>
        <end position="107"/>
    </location>
</feature>
<keyword evidence="1" id="KW-0472">Membrane</keyword>
<organism evidence="2 3">
    <name type="scientific">Paramecium octaurelia</name>
    <dbReference type="NCBI Taxonomy" id="43137"/>
    <lineage>
        <taxon>Eukaryota</taxon>
        <taxon>Sar</taxon>
        <taxon>Alveolata</taxon>
        <taxon>Ciliophora</taxon>
        <taxon>Intramacronucleata</taxon>
        <taxon>Oligohymenophorea</taxon>
        <taxon>Peniculida</taxon>
        <taxon>Parameciidae</taxon>
        <taxon>Paramecium</taxon>
    </lineage>
</organism>
<protein>
    <submittedName>
        <fullName evidence="2">Uncharacterized protein</fullName>
    </submittedName>
</protein>
<accession>A0A8S1UAZ1</accession>
<keyword evidence="1" id="KW-0812">Transmembrane</keyword>
<sequence>MLEKEIPLIKAKDIIPYLSQKIKLDDFKDEICETLEEYYVEKQQNKFEGFIKQNEIQKNYCCKLVIITFCTLQNQNVKIALENCSKRVILFLSVHMVFLGNAFFNILKAYRSMLYLDNNQMILKTCKYKQTKVSLINRFLDSLLLRIKLLQTIKETLELSYESNINQNLMIFYIRVVVRIIMSLLRRLGLFENFFKLNILMKLFMAFCQGKSILLKDKQKLTKYIDLCLKTPVNYKGIQQSIGYHQIMVAQFNSKEFNKGLFPQFINLIGRDFKELDPYEFNYFIQALSCYVESAINQNVYDKKIFESVIDSISLNATYDQKCLFFITIFWYIGFYRVIPLSRQSVDKFQAELFEQVPQTAEERLWRVFLELHLLQGRRNLEGQSEAIQMEERKIMNKFINQIEEIDINLPKLKNIMSRFMLLKYYPVLKYFYAQSYDNRVHKLLFSIYQNCHNYIQKNLSSLNSFGFHIYIDLFSKTKDMFQSAKWDLLLNEINSRNLNEMPTFDIIALTFVIIKNEKMTPQLGNRIIQYLYENMDSINSYNYAEVFQILHEVDSNIKDQFVTKLQLKVVPKDLPLNHISLILFVLKRLHRIDQNILEKYLAGIGTRIKEIDNQIGFEILSAINSVGQQNPLIFAQIQKLKLNEEKDQSLLIEILKYLQLHDPSNGTSTKIQEGIVRLLDKEFNLKLICSILEILMKINRTTKKSITLIPELKKYIKRGIDEIKSLKLYNDNDYDEVILILRIQYHIDI</sequence>